<keyword evidence="3" id="KW-0032">Aminotransferase</keyword>
<dbReference type="EMBL" id="JACONT010000009">
    <property type="protein sequence ID" value="MBC3941308.1"/>
    <property type="molecule type" value="Genomic_DNA"/>
</dbReference>
<dbReference type="CDD" id="cd00616">
    <property type="entry name" value="AHBA_syn"/>
    <property type="match status" value="1"/>
</dbReference>
<dbReference type="InterPro" id="IPR000653">
    <property type="entry name" value="DegT/StrS_aminotransferase"/>
</dbReference>
<evidence type="ECO:0000256" key="1">
    <source>
        <dbReference type="ARBA" id="ARBA00037999"/>
    </source>
</evidence>
<protein>
    <submittedName>
        <fullName evidence="3">DegT/DnrJ/EryC1/StrS family aminotransferase</fullName>
    </submittedName>
</protein>
<dbReference type="RefSeq" id="WP_187503077.1">
    <property type="nucleotide sequence ID" value="NZ_JACONT010000009.1"/>
</dbReference>
<sequence>MSRIAYVKANVGEHEVDYAIDAVRHGWGTNCYKYIDLFEERFAQFIGAPYVIATSSATGALHMGMAALGIGVDDEVILGDMNWIASVAPVTYLGAKPVLVDIDPVSWCLDPAAVEAAITPRTKAIIAVHLYGNLADIDALLRIGERHGIPVIEDAAEAIGSIWHGKRAGTLGVFGVYSFHGSKTMTTGEGGMFVTSDAELYARMRTLSNHGREQGENRQFWPAVIGYKYKISNVQAAIGCGQLDRIDELVDGKRRVFAAYKRGLAGLPLQLNPEPEGTQNGFWMPSMIVDEGVPFDRDDLLRSFADADIESRIVFWPLSMLDMFEARPENKIAYSVYPRAINLPSFAGMTDDEVERVCGVVRSYLSHS</sequence>
<dbReference type="PANTHER" id="PTHR30244:SF34">
    <property type="entry name" value="DTDP-4-AMINO-4,6-DIDEOXYGALACTOSE TRANSAMINASE"/>
    <property type="match status" value="1"/>
</dbReference>
<keyword evidence="4" id="KW-1185">Reference proteome</keyword>
<reference evidence="3 4" key="1">
    <citation type="submission" date="2020-08" db="EMBL/GenBank/DDBJ databases">
        <title>Putative novel bacterial strains isolated from necrotic wheat leaf tissues caused by Xanthomonas translucens.</title>
        <authorList>
            <person name="Tambong J.T."/>
        </authorList>
    </citation>
    <scope>NUCLEOTIDE SEQUENCE [LARGE SCALE GENOMIC DNA]</scope>
    <source>
        <strain evidence="4">DOAB 1063</strain>
    </source>
</reference>
<keyword evidence="3" id="KW-0808">Transferase</keyword>
<evidence type="ECO:0000256" key="2">
    <source>
        <dbReference type="RuleBase" id="RU004508"/>
    </source>
</evidence>
<dbReference type="Proteomes" id="UP000597613">
    <property type="component" value="Unassembled WGS sequence"/>
</dbReference>
<dbReference type="PANTHER" id="PTHR30244">
    <property type="entry name" value="TRANSAMINASE"/>
    <property type="match status" value="1"/>
</dbReference>
<dbReference type="PIRSF" id="PIRSF000390">
    <property type="entry name" value="PLP_StrS"/>
    <property type="match status" value="1"/>
</dbReference>
<evidence type="ECO:0000313" key="3">
    <source>
        <dbReference type="EMBL" id="MBC3941308.1"/>
    </source>
</evidence>
<dbReference type="InterPro" id="IPR015421">
    <property type="entry name" value="PyrdxlP-dep_Trfase_major"/>
</dbReference>
<accession>A0ABR7ALI4</accession>
<gene>
    <name evidence="3" type="ORF">H8S47_06350</name>
</gene>
<comment type="caution">
    <text evidence="3">The sequence shown here is derived from an EMBL/GenBank/DDBJ whole genome shotgun (WGS) entry which is preliminary data.</text>
</comment>
<comment type="similarity">
    <text evidence="1 2">Belongs to the DegT/DnrJ/EryC1 family.</text>
</comment>
<proteinExistence type="inferred from homology"/>
<keyword evidence="2" id="KW-0663">Pyridoxal phosphate</keyword>
<dbReference type="Pfam" id="PF01041">
    <property type="entry name" value="DegT_DnrJ_EryC1"/>
    <property type="match status" value="1"/>
</dbReference>
<dbReference type="GO" id="GO:0008483">
    <property type="term" value="F:transaminase activity"/>
    <property type="evidence" value="ECO:0007669"/>
    <property type="project" value="UniProtKB-KW"/>
</dbReference>
<evidence type="ECO:0000313" key="4">
    <source>
        <dbReference type="Proteomes" id="UP000597613"/>
    </source>
</evidence>
<dbReference type="SUPFAM" id="SSF53383">
    <property type="entry name" value="PLP-dependent transferases"/>
    <property type="match status" value="1"/>
</dbReference>
<organism evidence="3 4">
    <name type="scientific">Sphingomonas albertensis</name>
    <dbReference type="NCBI Taxonomy" id="2762591"/>
    <lineage>
        <taxon>Bacteria</taxon>
        <taxon>Pseudomonadati</taxon>
        <taxon>Pseudomonadota</taxon>
        <taxon>Alphaproteobacteria</taxon>
        <taxon>Sphingomonadales</taxon>
        <taxon>Sphingomonadaceae</taxon>
        <taxon>Sphingomonas</taxon>
    </lineage>
</organism>
<dbReference type="Gene3D" id="3.40.640.10">
    <property type="entry name" value="Type I PLP-dependent aspartate aminotransferase-like (Major domain)"/>
    <property type="match status" value="1"/>
</dbReference>
<name>A0ABR7ALI4_9SPHN</name>
<dbReference type="InterPro" id="IPR015424">
    <property type="entry name" value="PyrdxlP-dep_Trfase"/>
</dbReference>
<dbReference type="InterPro" id="IPR015422">
    <property type="entry name" value="PyrdxlP-dep_Trfase_small"/>
</dbReference>
<dbReference type="Gene3D" id="3.90.1150.10">
    <property type="entry name" value="Aspartate Aminotransferase, domain 1"/>
    <property type="match status" value="1"/>
</dbReference>